<name>S3D7E7_GLAL2</name>
<dbReference type="PANTHER" id="PTHR11742">
    <property type="entry name" value="MANNOSYL-OLIGOSACCHARIDE ALPHA-1,2-MANNOSIDASE-RELATED"/>
    <property type="match status" value="1"/>
</dbReference>
<dbReference type="Proteomes" id="UP000016922">
    <property type="component" value="Unassembled WGS sequence"/>
</dbReference>
<feature type="active site" description="Proton donor" evidence="11">
    <location>
        <position position="548"/>
    </location>
</feature>
<proteinExistence type="inferred from homology"/>
<feature type="transmembrane region" description="Helical" evidence="15">
    <location>
        <begin position="67"/>
        <end position="88"/>
    </location>
</feature>
<comment type="similarity">
    <text evidence="3 14">Belongs to the glycosyl hydrolase 47 family.</text>
</comment>
<feature type="active site" evidence="11">
    <location>
        <position position="694"/>
    </location>
</feature>
<evidence type="ECO:0000256" key="12">
    <source>
        <dbReference type="PIRSR" id="PIRSR601382-2"/>
    </source>
</evidence>
<dbReference type="eggNOG" id="KOG2204">
    <property type="taxonomic scope" value="Eukaryota"/>
</dbReference>
<keyword evidence="17" id="KW-1185">Reference proteome</keyword>
<dbReference type="KEGG" id="glz:GLAREA_10111"/>
<dbReference type="InterPro" id="IPR001382">
    <property type="entry name" value="Glyco_hydro_47"/>
</dbReference>
<keyword evidence="5 14" id="KW-0378">Hydrolase</keyword>
<feature type="transmembrane region" description="Helical" evidence="15">
    <location>
        <begin position="342"/>
        <end position="362"/>
    </location>
</feature>
<keyword evidence="15" id="KW-0812">Transmembrane</keyword>
<dbReference type="InterPro" id="IPR036026">
    <property type="entry name" value="Seven-hairpin_glycosidases"/>
</dbReference>
<keyword evidence="8 14" id="KW-0326">Glycosidase</keyword>
<dbReference type="EC" id="3.2.1.-" evidence="14"/>
<comment type="catalytic activity">
    <reaction evidence="9">
        <text>N(4)-(alpha-D-Man-(1-&gt;2)-alpha-D-Man-(1-&gt;2)-alpha-D-Man-(1-&gt;3)-[alpha-D-Man-(1-&gt;3)-[alpha-D-Man-(1-&gt;2)-alpha-D-Man-(1-&gt;6)]-alpha-D-Man-(1-&gt;6)]-beta-D-Man-(1-&gt;4)-beta-D-GlcNAc-(1-&gt;4)-beta-D-GlcNAc)-L-asparaginyl-[protein] (N-glucan mannose isomer 8A1,2,3B1,3) + 3 H2O = N(4)-(alpha-D-Man-(1-&gt;3)-[alpha-D-Man-(1-&gt;3)-[alpha-D-Man-(1-&gt;6)]-alpha-D-Man-(1-&gt;6)]-beta-D-Man-(1-&gt;4)-beta-D-GlcNAc-(1-&gt;4)-beta-D-GlcNAc)-L-asparaginyl-[protein] (N-glucan mannose isomer 5A1,2) + 3 beta-D-mannose</text>
        <dbReference type="Rhea" id="RHEA:56028"/>
        <dbReference type="Rhea" id="RHEA-COMP:14358"/>
        <dbReference type="Rhea" id="RHEA-COMP:14367"/>
        <dbReference type="ChEBI" id="CHEBI:15377"/>
        <dbReference type="ChEBI" id="CHEBI:28563"/>
        <dbReference type="ChEBI" id="CHEBI:59087"/>
        <dbReference type="ChEBI" id="CHEBI:60628"/>
        <dbReference type="EC" id="3.2.1.113"/>
    </reaction>
</comment>
<sequence length="939" mass="106161">MGLGVFGFNTKGILRFDVETACRNTSTPIRCGIIFNSSDIETRIGKFGRKEFEPNPDIAGIGSQKQIVVSLFVQAFSMLLLLLSGFFAPKLQKKRSYFQTLFFFSDVFTIVAMVYIINFLSTGKCDMSTYHYYVALDSVLVACSTILVTFTISGKLYWRTWACILRLITAITIFALLGILLGYQLYTHGDKDFPNYWPSIGSDTALLLPASCFFDPDLIRYSNPYSPMRARKRPFTEAQMAIIGHPTKSKKIPEMGLYWTLAALFSVALIISFAKCCHCGNYSRRAKRAGFQEKSKIFMKCFSAVILAFCLSVDIYCAVHVSRLRAWAKASGWLEDNSENEWSSLGQLMPVGTLAGILFLILDQLKRRKQIDSPAQHVSVDMAQTAASLLSTACTCADIRNPWPNVAANRTMWMRRMRSLSLRSKKRRYVALAVLLLGFWFTTTILFPRAPSRPKWADRAVTPAQRAEVVKDMFKFAWKGYYKHAFPNDELVPMWNWHTNSRNGWGATAVEALGTAAIMDIPEVVDQILDFIPKIDFTKSKDPVDLFETTIRYLGGMLSAYELLTGPLQHLAHNKPGNVKALLNQSTKLADTLKFAFDTPTGIPWKKLLLDKRIGTDSTINTASSIGTLVLEWTRLSDITGDEQYSTLVNKPMKYLLNPQPQRNEPYPGIVGTWLNIHSGKFTDAWGSWGAGGDSFYEYLIKMYMYDQARYRLNMERWVTAADSTIETLAITPPGVNLTFLTETTGQPLDHKSGHLQCFAGGNFILGGKILNITRYIDFGLKITESCHEMYARTATGIGPETIIWPPASMTPEQEREFKTLGFGIRNANFQLRPETVESYYYAYRVTKDRKYQDWAWEAFVAIVAHTKIRNGFSPISNVNEVGGGWKSGKQESFLFSELFKYMYLIFAEESEIQVNYEGRNEWVFNTEGHPLRIPGHGV</sequence>
<keyword evidence="12" id="KW-0479">Metal-binding</keyword>
<evidence type="ECO:0000313" key="16">
    <source>
        <dbReference type="EMBL" id="EPE34417.1"/>
    </source>
</evidence>
<keyword evidence="12" id="KW-0106">Calcium</keyword>
<feature type="transmembrane region" description="Helical" evidence="15">
    <location>
        <begin position="132"/>
        <end position="152"/>
    </location>
</feature>
<organism evidence="16 17">
    <name type="scientific">Glarea lozoyensis (strain ATCC 20868 / MF5171)</name>
    <dbReference type="NCBI Taxonomy" id="1116229"/>
    <lineage>
        <taxon>Eukaryota</taxon>
        <taxon>Fungi</taxon>
        <taxon>Dikarya</taxon>
        <taxon>Ascomycota</taxon>
        <taxon>Pezizomycotina</taxon>
        <taxon>Leotiomycetes</taxon>
        <taxon>Helotiales</taxon>
        <taxon>Helotiaceae</taxon>
        <taxon>Glarea</taxon>
    </lineage>
</organism>
<dbReference type="SUPFAM" id="SSF48225">
    <property type="entry name" value="Seven-hairpin glycosidases"/>
    <property type="match status" value="1"/>
</dbReference>
<dbReference type="GO" id="GO:0016020">
    <property type="term" value="C:membrane"/>
    <property type="evidence" value="ECO:0007669"/>
    <property type="project" value="InterPro"/>
</dbReference>
<dbReference type="STRING" id="1116229.S3D7E7"/>
<evidence type="ECO:0000256" key="5">
    <source>
        <dbReference type="ARBA" id="ARBA00022801"/>
    </source>
</evidence>
<comment type="catalytic activity">
    <reaction evidence="10">
        <text>N(4)-(alpha-D-Man-(1-&gt;2)-alpha-D-Man-(1-&gt;2)-alpha-D-Man-(1-&gt;3)-[alpha-D-Man-(1-&gt;2)-alpha-D-Man-(1-&gt;3)-[alpha-D-Man-(1-&gt;2)-alpha-D-Man-(1-&gt;6)]-alpha-D-Man-(1-&gt;6)]-beta-D-Man-(1-&gt;4)-beta-D-GlcNAc-(1-&gt;4)-beta-D-GlcNAc)-L-asparaginyl-[protein] (N-glucan mannose isomer 9A1,2,3B1,2,3) + 4 H2O = N(4)-(alpha-D-Man-(1-&gt;3)-[alpha-D-Man-(1-&gt;3)-[alpha-D-Man-(1-&gt;6)]-alpha-D-Man-(1-&gt;6)]-beta-D-Man-(1-&gt;4)-beta-D-GlcNAc-(1-&gt;4)-beta-D-GlcNAc)-L-asparaginyl-[protein] (N-glucan mannose isomer 5A1,2) + 4 beta-D-mannose</text>
        <dbReference type="Rhea" id="RHEA:56008"/>
        <dbReference type="Rhea" id="RHEA-COMP:14356"/>
        <dbReference type="Rhea" id="RHEA-COMP:14367"/>
        <dbReference type="ChEBI" id="CHEBI:15377"/>
        <dbReference type="ChEBI" id="CHEBI:28563"/>
        <dbReference type="ChEBI" id="CHEBI:59087"/>
        <dbReference type="ChEBI" id="CHEBI:139493"/>
        <dbReference type="EC" id="3.2.1.113"/>
    </reaction>
</comment>
<comment type="cofactor">
    <cofactor evidence="1 12">
        <name>Ca(2+)</name>
        <dbReference type="ChEBI" id="CHEBI:29108"/>
    </cofactor>
</comment>
<dbReference type="HOGENOM" id="CLU_312394_0_0_1"/>
<feature type="disulfide bond" evidence="13">
    <location>
        <begin position="758"/>
        <end position="787"/>
    </location>
</feature>
<dbReference type="Gene3D" id="1.50.10.10">
    <property type="match status" value="1"/>
</dbReference>
<protein>
    <recommendedName>
        <fullName evidence="14">alpha-1,2-Mannosidase</fullName>
        <ecNumber evidence="14">3.2.1.-</ecNumber>
    </recommendedName>
</protein>
<feature type="transmembrane region" description="Helical" evidence="15">
    <location>
        <begin position="429"/>
        <end position="447"/>
    </location>
</feature>
<dbReference type="GO" id="GO:0005509">
    <property type="term" value="F:calcium ion binding"/>
    <property type="evidence" value="ECO:0007669"/>
    <property type="project" value="InterPro"/>
</dbReference>
<feature type="transmembrane region" description="Helical" evidence="15">
    <location>
        <begin position="256"/>
        <end position="276"/>
    </location>
</feature>
<feature type="transmembrane region" description="Helical" evidence="15">
    <location>
        <begin position="164"/>
        <end position="186"/>
    </location>
</feature>
<evidence type="ECO:0000256" key="14">
    <source>
        <dbReference type="RuleBase" id="RU361193"/>
    </source>
</evidence>
<evidence type="ECO:0000256" key="7">
    <source>
        <dbReference type="ARBA" id="ARBA00023180"/>
    </source>
</evidence>
<evidence type="ECO:0000256" key="10">
    <source>
        <dbReference type="ARBA" id="ARBA00048605"/>
    </source>
</evidence>
<dbReference type="PRINTS" id="PR00747">
    <property type="entry name" value="GLYHDRLASE47"/>
</dbReference>
<evidence type="ECO:0000256" key="9">
    <source>
        <dbReference type="ARBA" id="ARBA00047669"/>
    </source>
</evidence>
<dbReference type="GO" id="GO:0005975">
    <property type="term" value="P:carbohydrate metabolic process"/>
    <property type="evidence" value="ECO:0007669"/>
    <property type="project" value="InterPro"/>
</dbReference>
<evidence type="ECO:0000256" key="2">
    <source>
        <dbReference type="ARBA" id="ARBA00004922"/>
    </source>
</evidence>
<feature type="transmembrane region" description="Helical" evidence="15">
    <location>
        <begin position="297"/>
        <end position="322"/>
    </location>
</feature>
<dbReference type="FunFam" id="1.50.10.10:FF:000047">
    <property type="entry name" value="Mannosyl-oligosaccharide alpha-1,2-mannosidase"/>
    <property type="match status" value="1"/>
</dbReference>
<accession>S3D7E7</accession>
<dbReference type="GO" id="GO:0036503">
    <property type="term" value="P:ERAD pathway"/>
    <property type="evidence" value="ECO:0007669"/>
    <property type="project" value="UniProtKB-ARBA"/>
</dbReference>
<feature type="binding site" evidence="12">
    <location>
        <position position="927"/>
    </location>
    <ligand>
        <name>Ca(2+)</name>
        <dbReference type="ChEBI" id="CHEBI:29108"/>
    </ligand>
</feature>
<dbReference type="GO" id="GO:0004571">
    <property type="term" value="F:mannosyl-oligosaccharide 1,2-alpha-mannosidase activity"/>
    <property type="evidence" value="ECO:0007669"/>
    <property type="project" value="UniProtKB-EC"/>
</dbReference>
<dbReference type="PANTHER" id="PTHR11742:SF101">
    <property type="entry name" value="MANNOSYL-OLIGOSACCHARIDE ALPHA-1,2-MANNOSIDASE 1B"/>
    <property type="match status" value="1"/>
</dbReference>
<comment type="pathway">
    <text evidence="2">Protein modification; protein glycosylation.</text>
</comment>
<dbReference type="GO" id="GO:0005783">
    <property type="term" value="C:endoplasmic reticulum"/>
    <property type="evidence" value="ECO:0007669"/>
    <property type="project" value="TreeGrafter"/>
</dbReference>
<evidence type="ECO:0000256" key="4">
    <source>
        <dbReference type="ARBA" id="ARBA00022729"/>
    </source>
</evidence>
<evidence type="ECO:0000256" key="11">
    <source>
        <dbReference type="PIRSR" id="PIRSR601382-1"/>
    </source>
</evidence>
<keyword evidence="15" id="KW-1133">Transmembrane helix</keyword>
<dbReference type="UniPathway" id="UPA00378"/>
<keyword evidence="7" id="KW-0325">Glycoprotein</keyword>
<dbReference type="InterPro" id="IPR050749">
    <property type="entry name" value="Glycosyl_Hydrolase_47"/>
</dbReference>
<evidence type="ECO:0000256" key="13">
    <source>
        <dbReference type="PIRSR" id="PIRSR601382-3"/>
    </source>
</evidence>
<evidence type="ECO:0000256" key="3">
    <source>
        <dbReference type="ARBA" id="ARBA00007658"/>
    </source>
</evidence>
<dbReference type="RefSeq" id="XP_008078352.1">
    <property type="nucleotide sequence ID" value="XM_008080161.1"/>
</dbReference>
<gene>
    <name evidence="16" type="ORF">GLAREA_10111</name>
</gene>
<evidence type="ECO:0000256" key="15">
    <source>
        <dbReference type="SAM" id="Phobius"/>
    </source>
</evidence>
<evidence type="ECO:0000256" key="1">
    <source>
        <dbReference type="ARBA" id="ARBA00001913"/>
    </source>
</evidence>
<keyword evidence="4" id="KW-0732">Signal</keyword>
<evidence type="ECO:0000256" key="8">
    <source>
        <dbReference type="ARBA" id="ARBA00023295"/>
    </source>
</evidence>
<keyword evidence="6 13" id="KW-1015">Disulfide bond</keyword>
<reference evidence="16 17" key="1">
    <citation type="journal article" date="2013" name="BMC Genomics">
        <title>Genomics-driven discovery of the pneumocandin biosynthetic gene cluster in the fungus Glarea lozoyensis.</title>
        <authorList>
            <person name="Chen L."/>
            <person name="Yue Q."/>
            <person name="Zhang X."/>
            <person name="Xiang M."/>
            <person name="Wang C."/>
            <person name="Li S."/>
            <person name="Che Y."/>
            <person name="Ortiz-Lopez F.J."/>
            <person name="Bills G.F."/>
            <person name="Liu X."/>
            <person name="An Z."/>
        </authorList>
    </citation>
    <scope>NUCLEOTIDE SEQUENCE [LARGE SCALE GENOMIC DNA]</scope>
    <source>
        <strain evidence="17">ATCC 20868 / MF5171</strain>
    </source>
</reference>
<feature type="transmembrane region" description="Helical" evidence="15">
    <location>
        <begin position="100"/>
        <end position="120"/>
    </location>
</feature>
<dbReference type="GeneID" id="19469158"/>
<dbReference type="InterPro" id="IPR012341">
    <property type="entry name" value="6hp_glycosidase-like_sf"/>
</dbReference>
<dbReference type="AlphaFoldDB" id="S3D7E7"/>
<dbReference type="Pfam" id="PF01532">
    <property type="entry name" value="Glyco_hydro_47"/>
    <property type="match status" value="1"/>
</dbReference>
<dbReference type="OrthoDB" id="8118055at2759"/>
<evidence type="ECO:0000313" key="17">
    <source>
        <dbReference type="Proteomes" id="UP000016922"/>
    </source>
</evidence>
<dbReference type="EMBL" id="KE145356">
    <property type="protein sequence ID" value="EPE34417.1"/>
    <property type="molecule type" value="Genomic_DNA"/>
</dbReference>
<feature type="active site" evidence="11">
    <location>
        <position position="835"/>
    </location>
</feature>
<keyword evidence="15" id="KW-0472">Membrane</keyword>
<feature type="active site" description="Proton donor" evidence="11">
    <location>
        <position position="801"/>
    </location>
</feature>
<evidence type="ECO:0000256" key="6">
    <source>
        <dbReference type="ARBA" id="ARBA00023157"/>
    </source>
</evidence>